<proteinExistence type="inferred from homology"/>
<sequence length="446" mass="49836">MKTFEVNFDGLVGPTHNYAGLAYGNLPSASSRYSISSPKKAALEGLAKMSQCLSLGLVQGIVPPQERPDLTLLREAGFSGSDKKILADAYKQRPQLLFQCYSAASMWTANAATISPSVDTQDHRVQITPANLISQGHRSIEADQTAKVLKMMCANSKHFIHHPPLPYDEGLGDEGAANHMRLSARHGEKGVEIFVYGKDISDSKNISSKKYPARQNLKASRTIALTHLLDERYVVFAQQSPEAIDQGVFHNDLVAVANENVFLYHQKAFADKDKVIAKIRQKLEKLSSGNFFFIEIQENCLSIKESVETFFFNSQIVTLPNGVMALLAPKACEDKLVKPVIDEILAANNPICEVYYVDLHQSMSNGGGPACLRLRMVLTEEEYQHIHPGFLLNDLKICLLEEWIHQYFRDQLSIEDLQEVTFLKESRRALAELTKILNLGDFYGFQ</sequence>
<gene>
    <name evidence="2" type="ORF">MNBD_UNCLBAC01-1127</name>
</gene>
<protein>
    <submittedName>
        <fullName evidence="2">Succinylarginine dihydrolase</fullName>
        <ecNumber evidence="2">3.5.3.23</ecNumber>
    </submittedName>
</protein>
<dbReference type="InterPro" id="IPR007079">
    <property type="entry name" value="SuccinylArg_d-Hdrlase_AstB"/>
</dbReference>
<dbReference type="EC" id="3.5.3.23" evidence="2"/>
<dbReference type="PANTHER" id="PTHR30420">
    <property type="entry name" value="N-SUCCINYLARGININE DIHYDROLASE"/>
    <property type="match status" value="1"/>
</dbReference>
<accession>A0A3B1DLW6</accession>
<dbReference type="GO" id="GO:0009015">
    <property type="term" value="F:N-succinylarginine dihydrolase activity"/>
    <property type="evidence" value="ECO:0007669"/>
    <property type="project" value="UniProtKB-EC"/>
</dbReference>
<organism evidence="2">
    <name type="scientific">hydrothermal vent metagenome</name>
    <dbReference type="NCBI Taxonomy" id="652676"/>
    <lineage>
        <taxon>unclassified sequences</taxon>
        <taxon>metagenomes</taxon>
        <taxon>ecological metagenomes</taxon>
    </lineage>
</organism>
<dbReference type="Gene3D" id="3.75.10.20">
    <property type="entry name" value="Succinylarginine dihydrolase"/>
    <property type="match status" value="1"/>
</dbReference>
<dbReference type="InterPro" id="IPR037031">
    <property type="entry name" value="AstB_sf"/>
</dbReference>
<keyword evidence="1 2" id="KW-0378">Hydrolase</keyword>
<name>A0A3B1DLW6_9ZZZZ</name>
<dbReference type="NCBIfam" id="NF009789">
    <property type="entry name" value="PRK13281.1"/>
    <property type="match status" value="1"/>
</dbReference>
<dbReference type="GO" id="GO:0006525">
    <property type="term" value="P:arginine metabolic process"/>
    <property type="evidence" value="ECO:0007669"/>
    <property type="project" value="InterPro"/>
</dbReference>
<reference evidence="2" key="1">
    <citation type="submission" date="2018-06" db="EMBL/GenBank/DDBJ databases">
        <authorList>
            <person name="Zhirakovskaya E."/>
        </authorList>
    </citation>
    <scope>NUCLEOTIDE SEQUENCE</scope>
</reference>
<evidence type="ECO:0000313" key="2">
    <source>
        <dbReference type="EMBL" id="VAX35920.1"/>
    </source>
</evidence>
<dbReference type="AlphaFoldDB" id="A0A3B1DLW6"/>
<dbReference type="PANTHER" id="PTHR30420:SF2">
    <property type="entry name" value="N-SUCCINYLARGININE DIHYDROLASE"/>
    <property type="match status" value="1"/>
</dbReference>
<dbReference type="HAMAP" id="MF_01172">
    <property type="entry name" value="AstB"/>
    <property type="match status" value="1"/>
</dbReference>
<dbReference type="Pfam" id="PF04996">
    <property type="entry name" value="AstB"/>
    <property type="match status" value="1"/>
</dbReference>
<evidence type="ECO:0000256" key="1">
    <source>
        <dbReference type="ARBA" id="ARBA00022801"/>
    </source>
</evidence>
<dbReference type="EMBL" id="UOGJ01000075">
    <property type="protein sequence ID" value="VAX35920.1"/>
    <property type="molecule type" value="Genomic_DNA"/>
</dbReference>
<dbReference type="NCBIfam" id="TIGR03241">
    <property type="entry name" value="arg_catab_astB"/>
    <property type="match status" value="1"/>
</dbReference>
<dbReference type="SUPFAM" id="SSF55909">
    <property type="entry name" value="Pentein"/>
    <property type="match status" value="1"/>
</dbReference>